<evidence type="ECO:0000313" key="1">
    <source>
        <dbReference type="EMBL" id="MBD1391274.1"/>
    </source>
</evidence>
<dbReference type="Proteomes" id="UP000638014">
    <property type="component" value="Unassembled WGS sequence"/>
</dbReference>
<organism evidence="1 2">
    <name type="scientific">Neiella litorisoli</name>
    <dbReference type="NCBI Taxonomy" id="2771431"/>
    <lineage>
        <taxon>Bacteria</taxon>
        <taxon>Pseudomonadati</taxon>
        <taxon>Pseudomonadota</taxon>
        <taxon>Gammaproteobacteria</taxon>
        <taxon>Alteromonadales</taxon>
        <taxon>Echinimonadaceae</taxon>
        <taxon>Neiella</taxon>
    </lineage>
</organism>
<evidence type="ECO:0000313" key="2">
    <source>
        <dbReference type="Proteomes" id="UP000638014"/>
    </source>
</evidence>
<proteinExistence type="predicted"/>
<gene>
    <name evidence="1" type="ORF">IC617_17745</name>
</gene>
<dbReference type="RefSeq" id="WP_191146330.1">
    <property type="nucleotide sequence ID" value="NZ_JACXAF010000033.1"/>
</dbReference>
<sequence>MKTTWQLYSETVFYLLQCLPEQVTGFIITAHNPNGVLSPAPANQLADNLLLAELEKRAMRFRRIIGCSPDFRHQEAGWFVFASLSEGSELAAQFQQNAIYWVEQGLLSLHPCLLTQHPVTALGPFRNRLLLAS</sequence>
<dbReference type="AlphaFoldDB" id="A0A8J6UFS9"/>
<name>A0A8J6UFS9_9GAMM</name>
<protein>
    <submittedName>
        <fullName evidence="1">DUF3293 domain-containing protein</fullName>
    </submittedName>
</protein>
<accession>A0A8J6UFS9</accession>
<keyword evidence="2" id="KW-1185">Reference proteome</keyword>
<comment type="caution">
    <text evidence="1">The sequence shown here is derived from an EMBL/GenBank/DDBJ whole genome shotgun (WGS) entry which is preliminary data.</text>
</comment>
<dbReference type="Pfam" id="PF11697">
    <property type="entry name" value="DUF3293"/>
    <property type="match status" value="1"/>
</dbReference>
<reference evidence="1" key="1">
    <citation type="submission" date="2020-09" db="EMBL/GenBank/DDBJ databases">
        <title>A novel bacterium of genus Neiella, isolated from South China Sea.</title>
        <authorList>
            <person name="Huang H."/>
            <person name="Mo K."/>
            <person name="Hu Y."/>
        </authorList>
    </citation>
    <scope>NUCLEOTIDE SEQUENCE</scope>
    <source>
        <strain evidence="1">HB171785</strain>
    </source>
</reference>
<dbReference type="EMBL" id="JACXAF010000033">
    <property type="protein sequence ID" value="MBD1391274.1"/>
    <property type="molecule type" value="Genomic_DNA"/>
</dbReference>
<dbReference type="InterPro" id="IPR021710">
    <property type="entry name" value="DUF3293"/>
</dbReference>